<dbReference type="Proteomes" id="UP001500466">
    <property type="component" value="Unassembled WGS sequence"/>
</dbReference>
<sequence>MLADRAYSSKAIRAYLPRRGIRAVIPEPADSRPTANDAAGAEADRATWTVTPTGNATRSNAA</sequence>
<evidence type="ECO:0008006" key="4">
    <source>
        <dbReference type="Google" id="ProtNLM"/>
    </source>
</evidence>
<feature type="compositionally biased region" description="Polar residues" evidence="1">
    <location>
        <begin position="48"/>
        <end position="62"/>
    </location>
</feature>
<proteinExistence type="predicted"/>
<dbReference type="EMBL" id="BAABHS010000053">
    <property type="protein sequence ID" value="GAA4994765.1"/>
    <property type="molecule type" value="Genomic_DNA"/>
</dbReference>
<organism evidence="2 3">
    <name type="scientific">Yinghuangia aomiensis</name>
    <dbReference type="NCBI Taxonomy" id="676205"/>
    <lineage>
        <taxon>Bacteria</taxon>
        <taxon>Bacillati</taxon>
        <taxon>Actinomycetota</taxon>
        <taxon>Actinomycetes</taxon>
        <taxon>Kitasatosporales</taxon>
        <taxon>Streptomycetaceae</taxon>
        <taxon>Yinghuangia</taxon>
    </lineage>
</organism>
<gene>
    <name evidence="2" type="ORF">GCM10023205_79590</name>
</gene>
<feature type="region of interest" description="Disordered" evidence="1">
    <location>
        <begin position="26"/>
        <end position="62"/>
    </location>
</feature>
<accession>A0ABP9IE39</accession>
<evidence type="ECO:0000256" key="1">
    <source>
        <dbReference type="SAM" id="MobiDB-lite"/>
    </source>
</evidence>
<protein>
    <recommendedName>
        <fullName evidence="4">Transposase DDE domain-containing protein</fullName>
    </recommendedName>
</protein>
<comment type="caution">
    <text evidence="2">The sequence shown here is derived from an EMBL/GenBank/DDBJ whole genome shotgun (WGS) entry which is preliminary data.</text>
</comment>
<reference evidence="3" key="1">
    <citation type="journal article" date="2019" name="Int. J. Syst. Evol. Microbiol.">
        <title>The Global Catalogue of Microorganisms (GCM) 10K type strain sequencing project: providing services to taxonomists for standard genome sequencing and annotation.</title>
        <authorList>
            <consortium name="The Broad Institute Genomics Platform"/>
            <consortium name="The Broad Institute Genome Sequencing Center for Infectious Disease"/>
            <person name="Wu L."/>
            <person name="Ma J."/>
        </authorList>
    </citation>
    <scope>NUCLEOTIDE SEQUENCE [LARGE SCALE GENOMIC DNA]</scope>
    <source>
        <strain evidence="3">JCM 17986</strain>
    </source>
</reference>
<keyword evidence="3" id="KW-1185">Reference proteome</keyword>
<name>A0ABP9IE39_9ACTN</name>
<evidence type="ECO:0000313" key="2">
    <source>
        <dbReference type="EMBL" id="GAA4994765.1"/>
    </source>
</evidence>
<evidence type="ECO:0000313" key="3">
    <source>
        <dbReference type="Proteomes" id="UP001500466"/>
    </source>
</evidence>